<comment type="caution">
    <text evidence="2">The sequence shown here is derived from an EMBL/GenBank/DDBJ whole genome shotgun (WGS) entry which is preliminary data.</text>
</comment>
<evidence type="ECO:0000256" key="1">
    <source>
        <dbReference type="SAM" id="MobiDB-lite"/>
    </source>
</evidence>
<gene>
    <name evidence="2" type="ORF">VTK73DRAFT_2342</name>
</gene>
<name>A0ABR3VS95_9PEZI</name>
<reference evidence="2 3" key="1">
    <citation type="journal article" date="2024" name="Commun. Biol.">
        <title>Comparative genomic analysis of thermophilic fungi reveals convergent evolutionary adaptations and gene losses.</title>
        <authorList>
            <person name="Steindorff A.S."/>
            <person name="Aguilar-Pontes M.V."/>
            <person name="Robinson A.J."/>
            <person name="Andreopoulos B."/>
            <person name="LaButti K."/>
            <person name="Kuo A."/>
            <person name="Mondo S."/>
            <person name="Riley R."/>
            <person name="Otillar R."/>
            <person name="Haridas S."/>
            <person name="Lipzen A."/>
            <person name="Grimwood J."/>
            <person name="Schmutz J."/>
            <person name="Clum A."/>
            <person name="Reid I.D."/>
            <person name="Moisan M.C."/>
            <person name="Butler G."/>
            <person name="Nguyen T.T.M."/>
            <person name="Dewar K."/>
            <person name="Conant G."/>
            <person name="Drula E."/>
            <person name="Henrissat B."/>
            <person name="Hansel C."/>
            <person name="Singer S."/>
            <person name="Hutchinson M.I."/>
            <person name="de Vries R.P."/>
            <person name="Natvig D.O."/>
            <person name="Powell A.J."/>
            <person name="Tsang A."/>
            <person name="Grigoriev I.V."/>
        </authorList>
    </citation>
    <scope>NUCLEOTIDE SEQUENCE [LARGE SCALE GENOMIC DNA]</scope>
    <source>
        <strain evidence="2 3">ATCC 24622</strain>
    </source>
</reference>
<feature type="region of interest" description="Disordered" evidence="1">
    <location>
        <begin position="1"/>
        <end position="89"/>
    </location>
</feature>
<proteinExistence type="predicted"/>
<evidence type="ECO:0000313" key="2">
    <source>
        <dbReference type="EMBL" id="KAL1844538.1"/>
    </source>
</evidence>
<dbReference type="Proteomes" id="UP001586593">
    <property type="component" value="Unassembled WGS sequence"/>
</dbReference>
<protein>
    <submittedName>
        <fullName evidence="2">Uncharacterized protein</fullName>
    </submittedName>
</protein>
<sequence length="89" mass="9698">MEKKRRKTESIEQTGWASSFVRPATNLSPLGSPLAFDDKTTQPSERAMGREKEEKTNRAKDGSGAALDGTWSLSTNATKNRGPRVSSCP</sequence>
<organism evidence="2 3">
    <name type="scientific">Phialemonium thermophilum</name>
    <dbReference type="NCBI Taxonomy" id="223376"/>
    <lineage>
        <taxon>Eukaryota</taxon>
        <taxon>Fungi</taxon>
        <taxon>Dikarya</taxon>
        <taxon>Ascomycota</taxon>
        <taxon>Pezizomycotina</taxon>
        <taxon>Sordariomycetes</taxon>
        <taxon>Sordariomycetidae</taxon>
        <taxon>Cephalothecales</taxon>
        <taxon>Cephalothecaceae</taxon>
        <taxon>Phialemonium</taxon>
    </lineage>
</organism>
<evidence type="ECO:0000313" key="3">
    <source>
        <dbReference type="Proteomes" id="UP001586593"/>
    </source>
</evidence>
<feature type="compositionally biased region" description="Basic and acidic residues" evidence="1">
    <location>
        <begin position="47"/>
        <end position="61"/>
    </location>
</feature>
<keyword evidence="3" id="KW-1185">Reference proteome</keyword>
<accession>A0ABR3VS95</accession>
<dbReference type="EMBL" id="JAZHXJ010001640">
    <property type="protein sequence ID" value="KAL1844538.1"/>
    <property type="molecule type" value="Genomic_DNA"/>
</dbReference>